<evidence type="ECO:0000259" key="4">
    <source>
        <dbReference type="PROSITE" id="PS51132"/>
    </source>
</evidence>
<dbReference type="AlphaFoldDB" id="A0A8D2IS35"/>
<dbReference type="PROSITE" id="PS51132">
    <property type="entry name" value="OLF"/>
    <property type="match status" value="1"/>
</dbReference>
<dbReference type="PANTHER" id="PTHR23192:SF7">
    <property type="entry name" value="OLFACTOMEDIN-4"/>
    <property type="match status" value="1"/>
</dbReference>
<dbReference type="Proteomes" id="UP000694545">
    <property type="component" value="Unplaced"/>
</dbReference>
<comment type="caution">
    <text evidence="3">Lacks conserved residue(s) required for the propagation of feature annotation.</text>
</comment>
<evidence type="ECO:0000313" key="5">
    <source>
        <dbReference type="Ensembl" id="ENSVKKP00000001732.1"/>
    </source>
</evidence>
<evidence type="ECO:0000256" key="1">
    <source>
        <dbReference type="ARBA" id="ARBA00004613"/>
    </source>
</evidence>
<accession>A0A8D2IS35</accession>
<dbReference type="GO" id="GO:0007165">
    <property type="term" value="P:signal transduction"/>
    <property type="evidence" value="ECO:0007669"/>
    <property type="project" value="TreeGrafter"/>
</dbReference>
<reference evidence="5" key="2">
    <citation type="submission" date="2025-09" db="UniProtKB">
        <authorList>
            <consortium name="Ensembl"/>
        </authorList>
    </citation>
    <scope>IDENTIFICATION</scope>
</reference>
<sequence>MRKATWSCGAWAGWFLLKAHPFPRGAEPLVRPSRAQCKRRASKACLSWIALEGAATVLTCSTCSTCATMRRAELRSAAMRTCLLWGQHGRLPLSGFVEPCTALAQKAQERFKLPLQDESCNSSSSSPLSLWRSRKQFFRHSKTEKCSLYFPTGTCDRGMLIKVSAPVLVKLNWKGSEFKAGSWGKDFAMGTKFPDHYWVFPANKDERTLETYQYTLNINSKPTCENCGQGGGVIFFNGSFFYNCFDSRNLCKLNIATHELQRVTLEGAAFNNWFSYAGVNWQDFDFAGDEKGLWIIYSTESSKGKIIIGKLDPNTMNMIQKWQTSLFKPNATNTFMICGVLYALKRVSAHKEKIFYTYDTNTGMEGTTDIMIEKLAETFQSVSYNPNDHKLYMYNDGYLQNIARKWLPSPDFCQSLNGLEKVFECYKRGIKYLRV</sequence>
<keyword evidence="6" id="KW-1185">Reference proteome</keyword>
<dbReference type="SMART" id="SM00284">
    <property type="entry name" value="OLF"/>
    <property type="match status" value="1"/>
</dbReference>
<feature type="domain" description="Olfactomedin-like" evidence="4">
    <location>
        <begin position="154"/>
        <end position="408"/>
    </location>
</feature>
<evidence type="ECO:0000256" key="3">
    <source>
        <dbReference type="PROSITE-ProRule" id="PRU00446"/>
    </source>
</evidence>
<dbReference type="GO" id="GO:0005615">
    <property type="term" value="C:extracellular space"/>
    <property type="evidence" value="ECO:0007669"/>
    <property type="project" value="TreeGrafter"/>
</dbReference>
<protein>
    <recommendedName>
        <fullName evidence="4">Olfactomedin-like domain-containing protein</fullName>
    </recommendedName>
</protein>
<proteinExistence type="predicted"/>
<dbReference type="Pfam" id="PF02191">
    <property type="entry name" value="OLF"/>
    <property type="match status" value="1"/>
</dbReference>
<evidence type="ECO:0000256" key="2">
    <source>
        <dbReference type="ARBA" id="ARBA00022525"/>
    </source>
</evidence>
<dbReference type="PANTHER" id="PTHR23192">
    <property type="entry name" value="OLFACTOMEDIN-RELATED"/>
    <property type="match status" value="1"/>
</dbReference>
<dbReference type="Ensembl" id="ENSVKKT00000001790.1">
    <property type="protein sequence ID" value="ENSVKKP00000001732.1"/>
    <property type="gene ID" value="ENSVKKG00000001421.1"/>
</dbReference>
<dbReference type="InterPro" id="IPR050605">
    <property type="entry name" value="Olfactomedin-like_domain"/>
</dbReference>
<reference evidence="5" key="1">
    <citation type="submission" date="2025-08" db="UniProtKB">
        <authorList>
            <consortium name="Ensembl"/>
        </authorList>
    </citation>
    <scope>IDENTIFICATION</scope>
</reference>
<keyword evidence="2" id="KW-0964">Secreted</keyword>
<dbReference type="InterPro" id="IPR003112">
    <property type="entry name" value="Olfac-like_dom"/>
</dbReference>
<evidence type="ECO:0000313" key="6">
    <source>
        <dbReference type="Proteomes" id="UP000694545"/>
    </source>
</evidence>
<name>A0A8D2IS35_VARKO</name>
<organism evidence="5 6">
    <name type="scientific">Varanus komodoensis</name>
    <name type="common">Komodo dragon</name>
    <dbReference type="NCBI Taxonomy" id="61221"/>
    <lineage>
        <taxon>Eukaryota</taxon>
        <taxon>Metazoa</taxon>
        <taxon>Chordata</taxon>
        <taxon>Craniata</taxon>
        <taxon>Vertebrata</taxon>
        <taxon>Euteleostomi</taxon>
        <taxon>Lepidosauria</taxon>
        <taxon>Squamata</taxon>
        <taxon>Bifurcata</taxon>
        <taxon>Unidentata</taxon>
        <taxon>Episquamata</taxon>
        <taxon>Toxicofera</taxon>
        <taxon>Anguimorpha</taxon>
        <taxon>Paleoanguimorpha</taxon>
        <taxon>Varanoidea</taxon>
        <taxon>Varanidae</taxon>
        <taxon>Varanus</taxon>
    </lineage>
</organism>
<comment type="subcellular location">
    <subcellularLocation>
        <location evidence="1">Secreted</location>
    </subcellularLocation>
</comment>